<dbReference type="AlphaFoldDB" id="A0A495JGE1"/>
<sequence>MSSNQTGNDRGALGARLRELRAREGISGVNLAGRLGWVQSKISRIETGRQLPTEDDVRAWGAAVRLDDALVDELLRQLRELRGEHIAWRRGASDTAQSGTQRSMMELAAEATLIRNFELGVVPGLLQTADYARVRLAENIEFHGAPADDLEEALLLRIQRQQVLYDSSKQFRFLVTESVLRMSLCPVDVMRGQLDRLTALIGLNNLELGVIPVDARLPLAPLHGFVMFDDTITVETWAEEQTWQTSVDAERFGRIFDRLGEVARHGEEARDIIHATLAGLAGPEQ</sequence>
<reference evidence="2 3" key="1">
    <citation type="submission" date="2018-10" db="EMBL/GenBank/DDBJ databases">
        <title>Sequencing the genomes of 1000 actinobacteria strains.</title>
        <authorList>
            <person name="Klenk H.-P."/>
        </authorList>
    </citation>
    <scope>NUCLEOTIDE SEQUENCE [LARGE SCALE GENOMIC DNA]</scope>
    <source>
        <strain evidence="2 3">DSM 45175</strain>
    </source>
</reference>
<protein>
    <submittedName>
        <fullName evidence="2">Helix-turn-helix protein</fullName>
    </submittedName>
</protein>
<gene>
    <name evidence="2" type="ORF">BDK92_2142</name>
</gene>
<dbReference type="EMBL" id="RBKT01000001">
    <property type="protein sequence ID" value="RKR87841.1"/>
    <property type="molecule type" value="Genomic_DNA"/>
</dbReference>
<dbReference type="Gene3D" id="1.10.260.40">
    <property type="entry name" value="lambda repressor-like DNA-binding domains"/>
    <property type="match status" value="1"/>
</dbReference>
<dbReference type="RefSeq" id="WP_121156555.1">
    <property type="nucleotide sequence ID" value="NZ_RBKT01000001.1"/>
</dbReference>
<feature type="domain" description="HTH cro/C1-type" evidence="1">
    <location>
        <begin position="17"/>
        <end position="53"/>
    </location>
</feature>
<proteinExistence type="predicted"/>
<name>A0A495JGE1_9ACTN</name>
<comment type="caution">
    <text evidence="2">The sequence shown here is derived from an EMBL/GenBank/DDBJ whole genome shotgun (WGS) entry which is preliminary data.</text>
</comment>
<dbReference type="SUPFAM" id="SSF47413">
    <property type="entry name" value="lambda repressor-like DNA-binding domains"/>
    <property type="match status" value="1"/>
</dbReference>
<organism evidence="2 3">
    <name type="scientific">Micromonospora pisi</name>
    <dbReference type="NCBI Taxonomy" id="589240"/>
    <lineage>
        <taxon>Bacteria</taxon>
        <taxon>Bacillati</taxon>
        <taxon>Actinomycetota</taxon>
        <taxon>Actinomycetes</taxon>
        <taxon>Micromonosporales</taxon>
        <taxon>Micromonosporaceae</taxon>
        <taxon>Micromonospora</taxon>
    </lineage>
</organism>
<dbReference type="SMART" id="SM00530">
    <property type="entry name" value="HTH_XRE"/>
    <property type="match status" value="1"/>
</dbReference>
<dbReference type="OrthoDB" id="4966777at2"/>
<accession>A0A495JGE1</accession>
<keyword evidence="3" id="KW-1185">Reference proteome</keyword>
<dbReference type="InterPro" id="IPR043917">
    <property type="entry name" value="DUF5753"/>
</dbReference>
<dbReference type="Proteomes" id="UP000277671">
    <property type="component" value="Unassembled WGS sequence"/>
</dbReference>
<dbReference type="InterPro" id="IPR001387">
    <property type="entry name" value="Cro/C1-type_HTH"/>
</dbReference>
<dbReference type="InterPro" id="IPR010982">
    <property type="entry name" value="Lambda_DNA-bd_dom_sf"/>
</dbReference>
<evidence type="ECO:0000313" key="2">
    <source>
        <dbReference type="EMBL" id="RKR87841.1"/>
    </source>
</evidence>
<evidence type="ECO:0000313" key="3">
    <source>
        <dbReference type="Proteomes" id="UP000277671"/>
    </source>
</evidence>
<dbReference type="CDD" id="cd00093">
    <property type="entry name" value="HTH_XRE"/>
    <property type="match status" value="1"/>
</dbReference>
<dbReference type="GO" id="GO:0003677">
    <property type="term" value="F:DNA binding"/>
    <property type="evidence" value="ECO:0007669"/>
    <property type="project" value="InterPro"/>
</dbReference>
<dbReference type="Pfam" id="PF13560">
    <property type="entry name" value="HTH_31"/>
    <property type="match status" value="1"/>
</dbReference>
<evidence type="ECO:0000259" key="1">
    <source>
        <dbReference type="PROSITE" id="PS50943"/>
    </source>
</evidence>
<dbReference type="Pfam" id="PF19054">
    <property type="entry name" value="DUF5753"/>
    <property type="match status" value="1"/>
</dbReference>
<dbReference type="PROSITE" id="PS50943">
    <property type="entry name" value="HTH_CROC1"/>
    <property type="match status" value="1"/>
</dbReference>